<dbReference type="InterPro" id="IPR027281">
    <property type="entry name" value="Lys1"/>
</dbReference>
<accession>A0A420HDZ4</accession>
<dbReference type="SMART" id="SM01003">
    <property type="entry name" value="AlaDh_PNT_N"/>
    <property type="match status" value="1"/>
</dbReference>
<comment type="catalytic activity">
    <reaction evidence="13">
        <text>L-saccharopine + NAD(+) + H2O = L-lysine + 2-oxoglutarate + NADH + H(+)</text>
        <dbReference type="Rhea" id="RHEA:12440"/>
        <dbReference type="ChEBI" id="CHEBI:15377"/>
        <dbReference type="ChEBI" id="CHEBI:15378"/>
        <dbReference type="ChEBI" id="CHEBI:16810"/>
        <dbReference type="ChEBI" id="CHEBI:32551"/>
        <dbReference type="ChEBI" id="CHEBI:57540"/>
        <dbReference type="ChEBI" id="CHEBI:57945"/>
        <dbReference type="ChEBI" id="CHEBI:57951"/>
        <dbReference type="EC" id="1.5.1.7"/>
    </reaction>
</comment>
<evidence type="ECO:0000256" key="4">
    <source>
        <dbReference type="ARBA" id="ARBA00011245"/>
    </source>
</evidence>
<gene>
    <name evidence="16" type="ORF">OnM2_088043</name>
</gene>
<feature type="domain" description="Alanine dehydrogenase/pyridine nucleotide transhydrogenase NAD(H)-binding" evidence="14">
    <location>
        <begin position="405"/>
        <end position="536"/>
    </location>
</feature>
<evidence type="ECO:0000256" key="3">
    <source>
        <dbReference type="ARBA" id="ARBA00005689"/>
    </source>
</evidence>
<keyword evidence="7" id="KW-0028">Amino-acid biosynthesis</keyword>
<name>A0A420HDZ4_9PEZI</name>
<dbReference type="InterPro" id="IPR036514">
    <property type="entry name" value="SGNH_hydro_sf"/>
</dbReference>
<evidence type="ECO:0000256" key="13">
    <source>
        <dbReference type="ARBA" id="ARBA00047860"/>
    </source>
</evidence>
<dbReference type="InterPro" id="IPR007698">
    <property type="entry name" value="AlaDH/PNT_NAD(H)-bd"/>
</dbReference>
<dbReference type="InterPro" id="IPR051168">
    <property type="entry name" value="AASS"/>
</dbReference>
<dbReference type="PROSITE" id="PS00018">
    <property type="entry name" value="EF_HAND_1"/>
    <property type="match status" value="1"/>
</dbReference>
<dbReference type="CDD" id="cd12188">
    <property type="entry name" value="SDH"/>
    <property type="match status" value="1"/>
</dbReference>
<dbReference type="FunFam" id="3.40.50.720:FF:000217">
    <property type="entry name" value="Saccharopine dehydrogenase [NAD(+), L-lysine-forming]"/>
    <property type="match status" value="1"/>
</dbReference>
<dbReference type="SUPFAM" id="SSF51735">
    <property type="entry name" value="NAD(P)-binding Rossmann-fold domains"/>
    <property type="match status" value="1"/>
</dbReference>
<dbReference type="Pfam" id="PF05222">
    <property type="entry name" value="AlaDh_PNT_N"/>
    <property type="match status" value="1"/>
</dbReference>
<dbReference type="InterPro" id="IPR013830">
    <property type="entry name" value="SGNH_hydro"/>
</dbReference>
<dbReference type="PANTHER" id="PTHR11133:SF23">
    <property type="entry name" value="SACCHAROPINE DEHYDROGENASE [NAD(+), L-LYSINE-FORMING]"/>
    <property type="match status" value="1"/>
</dbReference>
<comment type="pathway">
    <text evidence="2">Amino-acid biosynthesis; L-lysine biosynthesis via AAA pathway; L-lysine from L-alpha-aminoadipate (fungal route): step 3/3.</text>
</comment>
<dbReference type="EMBL" id="MCFK01008854">
    <property type="protein sequence ID" value="RKF55597.1"/>
    <property type="molecule type" value="Genomic_DNA"/>
</dbReference>
<dbReference type="SUPFAM" id="SSF52266">
    <property type="entry name" value="SGNH hydrolase"/>
    <property type="match status" value="1"/>
</dbReference>
<organism evidence="16 17">
    <name type="scientific">Erysiphe neolycopersici</name>
    <dbReference type="NCBI Taxonomy" id="212602"/>
    <lineage>
        <taxon>Eukaryota</taxon>
        <taxon>Fungi</taxon>
        <taxon>Dikarya</taxon>
        <taxon>Ascomycota</taxon>
        <taxon>Pezizomycotina</taxon>
        <taxon>Leotiomycetes</taxon>
        <taxon>Erysiphales</taxon>
        <taxon>Erysiphaceae</taxon>
        <taxon>Erysiphe</taxon>
    </lineage>
</organism>
<evidence type="ECO:0000256" key="8">
    <source>
        <dbReference type="ARBA" id="ARBA00023002"/>
    </source>
</evidence>
<dbReference type="EC" id="1.5.1.7" evidence="5"/>
<dbReference type="Gene3D" id="3.40.50.720">
    <property type="entry name" value="NAD(P)-binding Rossmann-like Domain"/>
    <property type="match status" value="1"/>
</dbReference>
<evidence type="ECO:0000256" key="11">
    <source>
        <dbReference type="ARBA" id="ARBA00023157"/>
    </source>
</evidence>
<evidence type="ECO:0000256" key="10">
    <source>
        <dbReference type="ARBA" id="ARBA00023154"/>
    </source>
</evidence>
<reference evidence="16 17" key="1">
    <citation type="journal article" date="2018" name="BMC Genomics">
        <title>Comparative genome analyses reveal sequence features reflecting distinct modes of host-adaptation between dicot and monocot powdery mildew.</title>
        <authorList>
            <person name="Wu Y."/>
            <person name="Ma X."/>
            <person name="Pan Z."/>
            <person name="Kale S.D."/>
            <person name="Song Y."/>
            <person name="King H."/>
            <person name="Zhang Q."/>
            <person name="Presley C."/>
            <person name="Deng X."/>
            <person name="Wei C.I."/>
            <person name="Xiao S."/>
        </authorList>
    </citation>
    <scope>NUCLEOTIDE SEQUENCE [LARGE SCALE GENOMIC DNA]</scope>
    <source>
        <strain evidence="16">UMSG2</strain>
    </source>
</reference>
<keyword evidence="9" id="KW-0520">NAD</keyword>
<dbReference type="InterPro" id="IPR007886">
    <property type="entry name" value="AlaDH/PNT_N"/>
</dbReference>
<evidence type="ECO:0000313" key="17">
    <source>
        <dbReference type="Proteomes" id="UP000286134"/>
    </source>
</evidence>
<dbReference type="SUPFAM" id="SSF52283">
    <property type="entry name" value="Formate/glycerate dehydrogenase catalytic domain-like"/>
    <property type="match status" value="1"/>
</dbReference>
<evidence type="ECO:0000256" key="1">
    <source>
        <dbReference type="ARBA" id="ARBA00004078"/>
    </source>
</evidence>
<dbReference type="SMART" id="SM01002">
    <property type="entry name" value="AlaDh_PNT_C"/>
    <property type="match status" value="1"/>
</dbReference>
<evidence type="ECO:0000313" key="16">
    <source>
        <dbReference type="EMBL" id="RKF55597.1"/>
    </source>
</evidence>
<comment type="subunit">
    <text evidence="4">Monomer.</text>
</comment>
<evidence type="ECO:0000256" key="5">
    <source>
        <dbReference type="ARBA" id="ARBA00012847"/>
    </source>
</evidence>
<dbReference type="FunFam" id="3.40.50.720:FF:000627">
    <property type="entry name" value="Saccharopine dehydrogenase [NAD(+), L-lysine-forming]"/>
    <property type="match status" value="1"/>
</dbReference>
<dbReference type="Proteomes" id="UP000286134">
    <property type="component" value="Unassembled WGS sequence"/>
</dbReference>
<comment type="similarity">
    <text evidence="3">Belongs to the AlaDH/PNT family.</text>
</comment>
<dbReference type="GO" id="GO:0019878">
    <property type="term" value="P:lysine biosynthetic process via aminoadipic acid"/>
    <property type="evidence" value="ECO:0007669"/>
    <property type="project" value="UniProtKB-UniPathway"/>
</dbReference>
<evidence type="ECO:0000256" key="7">
    <source>
        <dbReference type="ARBA" id="ARBA00022605"/>
    </source>
</evidence>
<dbReference type="GO" id="GO:0005737">
    <property type="term" value="C:cytoplasm"/>
    <property type="evidence" value="ECO:0007669"/>
    <property type="project" value="TreeGrafter"/>
</dbReference>
<dbReference type="Gene3D" id="3.40.50.1110">
    <property type="entry name" value="SGNH hydrolase"/>
    <property type="match status" value="1"/>
</dbReference>
<keyword evidence="11" id="KW-1015">Disulfide bond</keyword>
<evidence type="ECO:0000256" key="12">
    <source>
        <dbReference type="ARBA" id="ARBA00033228"/>
    </source>
</evidence>
<protein>
    <recommendedName>
        <fullName evidence="6">Saccharopine dehydrogenase [NAD(+), L-lysine-forming]</fullName>
        <ecNumber evidence="5">1.5.1.7</ecNumber>
    </recommendedName>
    <alternativeName>
        <fullName evidence="12">Lysine--2-oxoglutarate reductase</fullName>
    </alternativeName>
</protein>
<feature type="domain" description="Alanine dehydrogenase/pyridine nucleotide transhydrogenase N-terminal" evidence="15">
    <location>
        <begin position="232"/>
        <end position="361"/>
    </location>
</feature>
<keyword evidence="8" id="KW-0560">Oxidoreductase</keyword>
<dbReference type="InterPro" id="IPR018247">
    <property type="entry name" value="EF_Hand_1_Ca_BS"/>
</dbReference>
<dbReference type="InterPro" id="IPR036291">
    <property type="entry name" value="NAD(P)-bd_dom_sf"/>
</dbReference>
<dbReference type="GO" id="GO:0004754">
    <property type="term" value="F:saccharopine dehydrogenase (NAD+, L-lysine-forming) activity"/>
    <property type="evidence" value="ECO:0007669"/>
    <property type="project" value="UniProtKB-EC"/>
</dbReference>
<dbReference type="PANTHER" id="PTHR11133">
    <property type="entry name" value="SACCHAROPINE DEHYDROGENASE"/>
    <property type="match status" value="1"/>
</dbReference>
<keyword evidence="17" id="KW-1185">Reference proteome</keyword>
<dbReference type="STRING" id="212602.A0A420HDZ4"/>
<comment type="caution">
    <text evidence="16">The sequence shown here is derived from an EMBL/GenBank/DDBJ whole genome shotgun (WGS) entry which is preliminary data.</text>
</comment>
<evidence type="ECO:0000256" key="2">
    <source>
        <dbReference type="ARBA" id="ARBA00004884"/>
    </source>
</evidence>
<comment type="function">
    <text evidence="1">Catalyzes the NAD(+)-dependent cleavage of saccharopine to L-lysine and 2-oxoglutarate, the final step in the alpha-aminoadipate (AAA) pathway for lysin biosynthesis.</text>
</comment>
<dbReference type="OrthoDB" id="265306at2759"/>
<proteinExistence type="inferred from homology"/>
<evidence type="ECO:0000256" key="6">
    <source>
        <dbReference type="ARBA" id="ARBA00021221"/>
    </source>
</evidence>
<sequence length="587" mass="65077">MVRVKAGYYQRGISEIYVKFIFHISNFKFFDLSALAVLNGRYEVIVHGFPGANTYHALDCLKNVIPSPENATVRFLAIWFGTNDADQSRRVSIEDFERNLISIVNSPQVRAHLPNIKIILITPPPIEESLLVEHKKKKYCVEGPPQMTAESAAHYAKKIKDLAQKLKTPTKRQTCDDNCCQSDRGSELSHQLEVLDVWGEFISKTGWREGILPGSIICGKNETLSELLVDVGKSLERRSALTPATTKALIEAGFTINVERSPQRIFDDSEFEEAGATLVPEGTWNEAPDDHIIIGLKELPVEDFPLKHTHIQFAHCYKQQRDWDKVLGRFARGGGTLLDLEFLTDDNGRRVAAFGFHAGLAGAALALKAWSWQLLHKATEPLPSVSCYPNEKELILDVRKAISDGIKKSGYEPRVIVIGALGRCGSGAVSLCEQVGVLGENLLKWDIAETTKGGPFPEIAQCDVFVNCIYLSSKIPNFIDKPTLNVPERKLSVVCDVSADTTNPFNPIPIYTEATTFNKPTVPVEVEGEPPLSVISIDHLPSLVPREASEAFSRDLLPSLLLLKSRATSPVWKRAETLFQEKVATLP</sequence>
<evidence type="ECO:0000256" key="9">
    <source>
        <dbReference type="ARBA" id="ARBA00023027"/>
    </source>
</evidence>
<keyword evidence="10" id="KW-0457">Lysine biosynthesis</keyword>
<dbReference type="Pfam" id="PF13472">
    <property type="entry name" value="Lipase_GDSL_2"/>
    <property type="match status" value="1"/>
</dbReference>
<dbReference type="AlphaFoldDB" id="A0A420HDZ4"/>
<evidence type="ECO:0000259" key="15">
    <source>
        <dbReference type="SMART" id="SM01003"/>
    </source>
</evidence>
<dbReference type="UniPathway" id="UPA00033">
    <property type="reaction ID" value="UER00034"/>
</dbReference>
<evidence type="ECO:0000259" key="14">
    <source>
        <dbReference type="SMART" id="SM01002"/>
    </source>
</evidence>